<dbReference type="KEGG" id="mff:MFFC18_45550"/>
<keyword evidence="2" id="KW-1185">Reference proteome</keyword>
<protein>
    <recommendedName>
        <fullName evidence="3">DUF2617 domain-containing protein</fullName>
    </recommendedName>
</protein>
<organism evidence="1 2">
    <name type="scientific">Mariniblastus fucicola</name>
    <dbReference type="NCBI Taxonomy" id="980251"/>
    <lineage>
        <taxon>Bacteria</taxon>
        <taxon>Pseudomonadati</taxon>
        <taxon>Planctomycetota</taxon>
        <taxon>Planctomycetia</taxon>
        <taxon>Pirellulales</taxon>
        <taxon>Pirellulaceae</taxon>
        <taxon>Mariniblastus</taxon>
    </lineage>
</organism>
<sequence length="172" mass="19449">MNFHLFAKPVHPELVEVCGSRHVERDNYRLQLNITTDGHLITFQHNDLVFCEVAAAASHELPKQQRLVSHAVGGSMTNGPSVYEQIIGYQSNVSMDSVDPKIFVTIQQQLDKRVETDGLVHRFQSNGRLNFGAISYMHAQSFISHIRVRAFHTFPETCAVLKTDTVFRVGKE</sequence>
<evidence type="ECO:0008006" key="3">
    <source>
        <dbReference type="Google" id="ProtNLM"/>
    </source>
</evidence>
<gene>
    <name evidence="1" type="ORF">MFFC18_45550</name>
</gene>
<name>A0A5B9PEG8_9BACT</name>
<dbReference type="OrthoDB" id="263569at2"/>
<evidence type="ECO:0000313" key="2">
    <source>
        <dbReference type="Proteomes" id="UP000322214"/>
    </source>
</evidence>
<dbReference type="AlphaFoldDB" id="A0A5B9PEG8"/>
<dbReference type="InterPro" id="IPR024486">
    <property type="entry name" value="DUF2617"/>
</dbReference>
<accession>A0A5B9PEG8</accession>
<reference evidence="1 2" key="1">
    <citation type="submission" date="2019-08" db="EMBL/GenBank/DDBJ databases">
        <title>Deep-cultivation of Planctomycetes and their phenomic and genomic characterization uncovers novel biology.</title>
        <authorList>
            <person name="Wiegand S."/>
            <person name="Jogler M."/>
            <person name="Boedeker C."/>
            <person name="Pinto D."/>
            <person name="Vollmers J."/>
            <person name="Rivas-Marin E."/>
            <person name="Kohn T."/>
            <person name="Peeters S.H."/>
            <person name="Heuer A."/>
            <person name="Rast P."/>
            <person name="Oberbeckmann S."/>
            <person name="Bunk B."/>
            <person name="Jeske O."/>
            <person name="Meyerdierks A."/>
            <person name="Storesund J.E."/>
            <person name="Kallscheuer N."/>
            <person name="Luecker S."/>
            <person name="Lage O.M."/>
            <person name="Pohl T."/>
            <person name="Merkel B.J."/>
            <person name="Hornburger P."/>
            <person name="Mueller R.-W."/>
            <person name="Bruemmer F."/>
            <person name="Labrenz M."/>
            <person name="Spormann A.M."/>
            <person name="Op den Camp H."/>
            <person name="Overmann J."/>
            <person name="Amann R."/>
            <person name="Jetten M.S.M."/>
            <person name="Mascher T."/>
            <person name="Medema M.H."/>
            <person name="Devos D.P."/>
            <person name="Kaster A.-K."/>
            <person name="Ovreas L."/>
            <person name="Rohde M."/>
            <person name="Galperin M.Y."/>
            <person name="Jogler C."/>
        </authorList>
    </citation>
    <scope>NUCLEOTIDE SEQUENCE [LARGE SCALE GENOMIC DNA]</scope>
    <source>
        <strain evidence="1 2">FC18</strain>
    </source>
</reference>
<dbReference type="Proteomes" id="UP000322214">
    <property type="component" value="Chromosome"/>
</dbReference>
<dbReference type="EMBL" id="CP042912">
    <property type="protein sequence ID" value="QEG24634.1"/>
    <property type="molecule type" value="Genomic_DNA"/>
</dbReference>
<dbReference type="RefSeq" id="WP_148619034.1">
    <property type="nucleotide sequence ID" value="NZ_CP042912.1"/>
</dbReference>
<evidence type="ECO:0000313" key="1">
    <source>
        <dbReference type="EMBL" id="QEG24634.1"/>
    </source>
</evidence>
<proteinExistence type="predicted"/>
<dbReference type="Pfam" id="PF10936">
    <property type="entry name" value="DUF2617"/>
    <property type="match status" value="1"/>
</dbReference>